<evidence type="ECO:0000259" key="1">
    <source>
        <dbReference type="Pfam" id="PF07002"/>
    </source>
</evidence>
<proteinExistence type="predicted"/>
<dbReference type="Pfam" id="PF07002">
    <property type="entry name" value="Copine"/>
    <property type="match status" value="1"/>
</dbReference>
<organism evidence="2">
    <name type="scientific">Nymphaea colorata</name>
    <name type="common">pocket water lily</name>
    <dbReference type="NCBI Taxonomy" id="210225"/>
    <lineage>
        <taxon>Eukaryota</taxon>
        <taxon>Viridiplantae</taxon>
        <taxon>Streptophyta</taxon>
        <taxon>Embryophyta</taxon>
        <taxon>Tracheophyta</taxon>
        <taxon>Spermatophyta</taxon>
        <taxon>Magnoliopsida</taxon>
        <taxon>Nymphaeales</taxon>
        <taxon>Nymphaeaceae</taxon>
        <taxon>Nymphaea</taxon>
    </lineage>
</organism>
<dbReference type="InterPro" id="IPR036465">
    <property type="entry name" value="vWFA_dom_sf"/>
</dbReference>
<dbReference type="SUPFAM" id="SSF53300">
    <property type="entry name" value="vWA-like"/>
    <property type="match status" value="1"/>
</dbReference>
<protein>
    <recommendedName>
        <fullName evidence="1">Copine C-terminal domain-containing protein</fullName>
    </recommendedName>
</protein>
<dbReference type="InterPro" id="IPR010734">
    <property type="entry name" value="Copine_C"/>
</dbReference>
<name>A0A5K1HED4_9MAGN</name>
<sequence length="65" mass="7314">MILQLITDGDINDFEEAVDLIVECGRLPISIVIIGISKDTKEEWPLMKKLDDNKLQLKDSAGRKS</sequence>
<reference evidence="2" key="1">
    <citation type="submission" date="2019-09" db="EMBL/GenBank/DDBJ databases">
        <authorList>
            <person name="Zhang L."/>
        </authorList>
    </citation>
    <scope>NUCLEOTIDE SEQUENCE</scope>
</reference>
<dbReference type="AlphaFoldDB" id="A0A5K1HED4"/>
<accession>A0A5K1HED4</accession>
<evidence type="ECO:0000313" key="2">
    <source>
        <dbReference type="EMBL" id="VVW86156.1"/>
    </source>
</evidence>
<gene>
    <name evidence="2" type="ORF">NYM_LOCUS29434</name>
</gene>
<dbReference type="EMBL" id="LR721988">
    <property type="protein sequence ID" value="VVW86156.1"/>
    <property type="molecule type" value="Genomic_DNA"/>
</dbReference>
<feature type="domain" description="Copine C-terminal" evidence="1">
    <location>
        <begin position="2"/>
        <end position="63"/>
    </location>
</feature>